<dbReference type="Proteomes" id="UP000186394">
    <property type="component" value="Unassembled WGS sequence"/>
</dbReference>
<dbReference type="AlphaFoldDB" id="A0A1Q8VP73"/>
<keyword evidence="2" id="KW-0812">Transmembrane</keyword>
<evidence type="ECO:0000313" key="3">
    <source>
        <dbReference type="EMBL" id="OLO49875.1"/>
    </source>
</evidence>
<gene>
    <name evidence="3" type="ORF">BKH28_05420</name>
</gene>
<proteinExistence type="predicted"/>
<feature type="compositionally biased region" description="Gly residues" evidence="1">
    <location>
        <begin position="201"/>
        <end position="217"/>
    </location>
</feature>
<accession>A0A1Q8VP73</accession>
<sequence>MRWALGSGSGSCRAAVLRLRRPGGKLPASSLLSFSSSFSSLLLSFFIFGGFIMTVVIGILALIGLAVVGAIGWAFVHGVRDGLAQWREAPPGGTSQPVPVGASPLSLSAALPSSYQAGQLAGEVAASWRSAHQAARAAGAGAPASSSWAAALALGSELSQQRQEAGRAMQAAMAQVLQDNEQAVRDAAAEAAGGRRDTSNGGSGASSGDGASAGGGAAPTAVGPDEANKGGSASPDASSSVTDSGDSDGTAEAARPTWPAHSPSRRPPWPRPRRCTQQRPARSDERQP</sequence>
<feature type="compositionally biased region" description="Low complexity" evidence="1">
    <location>
        <begin position="236"/>
        <end position="251"/>
    </location>
</feature>
<feature type="compositionally biased region" description="Basic and acidic residues" evidence="1">
    <location>
        <begin position="184"/>
        <end position="198"/>
    </location>
</feature>
<feature type="transmembrane region" description="Helical" evidence="2">
    <location>
        <begin position="38"/>
        <end position="71"/>
    </location>
</feature>
<feature type="region of interest" description="Disordered" evidence="1">
    <location>
        <begin position="184"/>
        <end position="288"/>
    </location>
</feature>
<dbReference type="EMBL" id="MSKL01000011">
    <property type="protein sequence ID" value="OLO49875.1"/>
    <property type="molecule type" value="Genomic_DNA"/>
</dbReference>
<evidence type="ECO:0000313" key="4">
    <source>
        <dbReference type="Proteomes" id="UP000186394"/>
    </source>
</evidence>
<organism evidence="3 4">
    <name type="scientific">Actinomyces oris</name>
    <dbReference type="NCBI Taxonomy" id="544580"/>
    <lineage>
        <taxon>Bacteria</taxon>
        <taxon>Bacillati</taxon>
        <taxon>Actinomycetota</taxon>
        <taxon>Actinomycetes</taxon>
        <taxon>Actinomycetales</taxon>
        <taxon>Actinomycetaceae</taxon>
        <taxon>Actinomyces</taxon>
    </lineage>
</organism>
<evidence type="ECO:0000256" key="2">
    <source>
        <dbReference type="SAM" id="Phobius"/>
    </source>
</evidence>
<keyword evidence="2" id="KW-0472">Membrane</keyword>
<protein>
    <submittedName>
        <fullName evidence="3">Uncharacterized protein</fullName>
    </submittedName>
</protein>
<keyword evidence="2" id="KW-1133">Transmembrane helix</keyword>
<name>A0A1Q8VP73_9ACTO</name>
<reference evidence="3 4" key="1">
    <citation type="submission" date="2016-12" db="EMBL/GenBank/DDBJ databases">
        <title>Genomic comparison of strains in the 'Actinomyces naeslundii' group.</title>
        <authorList>
            <person name="Mughal S.R."/>
            <person name="Do T."/>
            <person name="Gilbert S.C."/>
            <person name="Witherden E.A."/>
            <person name="Didelot X."/>
            <person name="Beighton D."/>
        </authorList>
    </citation>
    <scope>NUCLEOTIDE SEQUENCE [LARGE SCALE GENOMIC DNA]</scope>
    <source>
        <strain evidence="3 4">P6N</strain>
    </source>
</reference>
<comment type="caution">
    <text evidence="3">The sequence shown here is derived from an EMBL/GenBank/DDBJ whole genome shotgun (WGS) entry which is preliminary data.</text>
</comment>
<dbReference type="OrthoDB" id="3261097at2"/>
<evidence type="ECO:0000256" key="1">
    <source>
        <dbReference type="SAM" id="MobiDB-lite"/>
    </source>
</evidence>